<keyword evidence="3" id="KW-1185">Reference proteome</keyword>
<gene>
    <name evidence="2" type="ORF">GCM10009751_17840</name>
</gene>
<dbReference type="RefSeq" id="WP_344101736.1">
    <property type="nucleotide sequence ID" value="NZ_BAAANL010000003.1"/>
</dbReference>
<evidence type="ECO:0000313" key="3">
    <source>
        <dbReference type="Proteomes" id="UP001501094"/>
    </source>
</evidence>
<protein>
    <recommendedName>
        <fullName evidence="4">Deazaflavin-dependent oxidoreductase, nitroreductase family</fullName>
    </recommendedName>
</protein>
<dbReference type="Gene3D" id="2.30.110.10">
    <property type="entry name" value="Electron Transport, Fmn-binding Protein, Chain A"/>
    <property type="match status" value="1"/>
</dbReference>
<keyword evidence="1" id="KW-1133">Transmembrane helix</keyword>
<proteinExistence type="predicted"/>
<evidence type="ECO:0000313" key="2">
    <source>
        <dbReference type="EMBL" id="GAA1860659.1"/>
    </source>
</evidence>
<dbReference type="Proteomes" id="UP001501094">
    <property type="component" value="Unassembled WGS sequence"/>
</dbReference>
<accession>A0ABN2NEL4</accession>
<keyword evidence="1" id="KW-0812">Transmembrane</keyword>
<sequence length="171" mass="18680">MTTFLTVLAWLAGALVLAVLLGIGFILTAMRTKNPRMLRAVRHFNRSATNKLQLRTAGKAGSTNRGLLHHRGRTSGREYVTPLGPSRCEGGFEIALPYGTDVDWLRNLRAAGSAVLETGGRRYRVDRPEIVPLATTGMPDATDPAMKFLRVDQALRVRAVELPPPPRPGRG</sequence>
<keyword evidence="1" id="KW-0472">Membrane</keyword>
<dbReference type="EMBL" id="BAAANL010000003">
    <property type="protein sequence ID" value="GAA1860659.1"/>
    <property type="molecule type" value="Genomic_DNA"/>
</dbReference>
<name>A0ABN2NEL4_9MICO</name>
<dbReference type="InterPro" id="IPR012349">
    <property type="entry name" value="Split_barrel_FMN-bd"/>
</dbReference>
<reference evidence="2 3" key="1">
    <citation type="journal article" date="2019" name="Int. J. Syst. Evol. Microbiol.">
        <title>The Global Catalogue of Microorganisms (GCM) 10K type strain sequencing project: providing services to taxonomists for standard genome sequencing and annotation.</title>
        <authorList>
            <consortium name="The Broad Institute Genomics Platform"/>
            <consortium name="The Broad Institute Genome Sequencing Center for Infectious Disease"/>
            <person name="Wu L."/>
            <person name="Ma J."/>
        </authorList>
    </citation>
    <scope>NUCLEOTIDE SEQUENCE [LARGE SCALE GENOMIC DNA]</scope>
    <source>
        <strain evidence="2 3">JCM 14326</strain>
    </source>
</reference>
<evidence type="ECO:0008006" key="4">
    <source>
        <dbReference type="Google" id="ProtNLM"/>
    </source>
</evidence>
<comment type="caution">
    <text evidence="2">The sequence shown here is derived from an EMBL/GenBank/DDBJ whole genome shotgun (WGS) entry which is preliminary data.</text>
</comment>
<organism evidence="2 3">
    <name type="scientific">Myceligenerans crystallogenes</name>
    <dbReference type="NCBI Taxonomy" id="316335"/>
    <lineage>
        <taxon>Bacteria</taxon>
        <taxon>Bacillati</taxon>
        <taxon>Actinomycetota</taxon>
        <taxon>Actinomycetes</taxon>
        <taxon>Micrococcales</taxon>
        <taxon>Promicromonosporaceae</taxon>
        <taxon>Myceligenerans</taxon>
    </lineage>
</organism>
<evidence type="ECO:0000256" key="1">
    <source>
        <dbReference type="SAM" id="Phobius"/>
    </source>
</evidence>
<feature type="transmembrane region" description="Helical" evidence="1">
    <location>
        <begin position="6"/>
        <end position="29"/>
    </location>
</feature>